<gene>
    <name evidence="2" type="primary">GLEAN_14906</name>
    <name evidence="2" type="ORF">TcasGA2_TC014906</name>
</gene>
<reference evidence="2 3" key="1">
    <citation type="journal article" date="2008" name="Nature">
        <title>The genome of the model beetle and pest Tribolium castaneum.</title>
        <authorList>
            <consortium name="Tribolium Genome Sequencing Consortium"/>
            <person name="Richards S."/>
            <person name="Gibbs R.A."/>
            <person name="Weinstock G.M."/>
            <person name="Brown S.J."/>
            <person name="Denell R."/>
            <person name="Beeman R.W."/>
            <person name="Gibbs R."/>
            <person name="Beeman R.W."/>
            <person name="Brown S.J."/>
            <person name="Bucher G."/>
            <person name="Friedrich M."/>
            <person name="Grimmelikhuijzen C.J."/>
            <person name="Klingler M."/>
            <person name="Lorenzen M."/>
            <person name="Richards S."/>
            <person name="Roth S."/>
            <person name="Schroder R."/>
            <person name="Tautz D."/>
            <person name="Zdobnov E.M."/>
            <person name="Muzny D."/>
            <person name="Gibbs R.A."/>
            <person name="Weinstock G.M."/>
            <person name="Attaway T."/>
            <person name="Bell S."/>
            <person name="Buhay C.J."/>
            <person name="Chandrabose M.N."/>
            <person name="Chavez D."/>
            <person name="Clerk-Blankenburg K.P."/>
            <person name="Cree A."/>
            <person name="Dao M."/>
            <person name="Davis C."/>
            <person name="Chacko J."/>
            <person name="Dinh H."/>
            <person name="Dugan-Rocha S."/>
            <person name="Fowler G."/>
            <person name="Garner T.T."/>
            <person name="Garnes J."/>
            <person name="Gnirke A."/>
            <person name="Hawes A."/>
            <person name="Hernandez J."/>
            <person name="Hines S."/>
            <person name="Holder M."/>
            <person name="Hume J."/>
            <person name="Jhangiani S.N."/>
            <person name="Joshi V."/>
            <person name="Khan Z.M."/>
            <person name="Jackson L."/>
            <person name="Kovar C."/>
            <person name="Kowis A."/>
            <person name="Lee S."/>
            <person name="Lewis L.R."/>
            <person name="Margolis J."/>
            <person name="Morgan M."/>
            <person name="Nazareth L.V."/>
            <person name="Nguyen N."/>
            <person name="Okwuonu G."/>
            <person name="Parker D."/>
            <person name="Richards S."/>
            <person name="Ruiz S.J."/>
            <person name="Santibanez J."/>
            <person name="Savard J."/>
            <person name="Scherer S.E."/>
            <person name="Schneider B."/>
            <person name="Sodergren E."/>
            <person name="Tautz D."/>
            <person name="Vattahil S."/>
            <person name="Villasana D."/>
            <person name="White C.S."/>
            <person name="Wright R."/>
            <person name="Park Y."/>
            <person name="Beeman R.W."/>
            <person name="Lord J."/>
            <person name="Oppert B."/>
            <person name="Lorenzen M."/>
            <person name="Brown S."/>
            <person name="Wang L."/>
            <person name="Savard J."/>
            <person name="Tautz D."/>
            <person name="Richards S."/>
            <person name="Weinstock G."/>
            <person name="Gibbs R.A."/>
            <person name="Liu Y."/>
            <person name="Worley K."/>
            <person name="Weinstock G."/>
            <person name="Elsik C.G."/>
            <person name="Reese J.T."/>
            <person name="Elhaik E."/>
            <person name="Landan G."/>
            <person name="Graur D."/>
            <person name="Arensburger P."/>
            <person name="Atkinson P."/>
            <person name="Beeman R.W."/>
            <person name="Beidler J."/>
            <person name="Brown S.J."/>
            <person name="Demuth J.P."/>
            <person name="Drury D.W."/>
            <person name="Du Y.Z."/>
            <person name="Fujiwara H."/>
            <person name="Lorenzen M."/>
            <person name="Maselli V."/>
            <person name="Osanai M."/>
            <person name="Park Y."/>
            <person name="Robertson H.M."/>
            <person name="Tu Z."/>
            <person name="Wang J.J."/>
            <person name="Wang S."/>
            <person name="Richards S."/>
            <person name="Song H."/>
            <person name="Zhang L."/>
            <person name="Sodergren E."/>
            <person name="Werner D."/>
            <person name="Stanke M."/>
            <person name="Morgenstern B."/>
            <person name="Solovyev V."/>
            <person name="Kosarev P."/>
            <person name="Brown G."/>
            <person name="Chen H.C."/>
            <person name="Ermolaeva O."/>
            <person name="Hlavina W."/>
            <person name="Kapustin Y."/>
            <person name="Kiryutin B."/>
            <person name="Kitts P."/>
            <person name="Maglott D."/>
            <person name="Pruitt K."/>
            <person name="Sapojnikov V."/>
            <person name="Souvorov A."/>
            <person name="Mackey A.J."/>
            <person name="Waterhouse R.M."/>
            <person name="Wyder S."/>
            <person name="Zdobnov E.M."/>
            <person name="Zdobnov E.M."/>
            <person name="Wyder S."/>
            <person name="Kriventseva E.V."/>
            <person name="Kadowaki T."/>
            <person name="Bork P."/>
            <person name="Aranda M."/>
            <person name="Bao R."/>
            <person name="Beermann A."/>
            <person name="Berns N."/>
            <person name="Bolognesi R."/>
            <person name="Bonneton F."/>
            <person name="Bopp D."/>
            <person name="Brown S.J."/>
            <person name="Bucher G."/>
            <person name="Butts T."/>
            <person name="Chaumot A."/>
            <person name="Denell R.E."/>
            <person name="Ferrier D.E."/>
            <person name="Friedrich M."/>
            <person name="Gordon C.M."/>
            <person name="Jindra M."/>
            <person name="Klingler M."/>
            <person name="Lan Q."/>
            <person name="Lattorff H.M."/>
            <person name="Laudet V."/>
            <person name="von Levetsow C."/>
            <person name="Liu Z."/>
            <person name="Lutz R."/>
            <person name="Lynch J.A."/>
            <person name="da Fonseca R.N."/>
            <person name="Posnien N."/>
            <person name="Reuter R."/>
            <person name="Roth S."/>
            <person name="Savard J."/>
            <person name="Schinko J.B."/>
            <person name="Schmitt C."/>
            <person name="Schoppmeier M."/>
            <person name="Schroder R."/>
            <person name="Shippy T.D."/>
            <person name="Simonnet F."/>
            <person name="Marques-Souza H."/>
            <person name="Tautz D."/>
            <person name="Tomoyasu Y."/>
            <person name="Trauner J."/>
            <person name="Van der Zee M."/>
            <person name="Vervoort M."/>
            <person name="Wittkopp N."/>
            <person name="Wimmer E.A."/>
            <person name="Yang X."/>
            <person name="Jones A.K."/>
            <person name="Sattelle D.B."/>
            <person name="Ebert P.R."/>
            <person name="Nelson D."/>
            <person name="Scott J.G."/>
            <person name="Beeman R.W."/>
            <person name="Muthukrishnan S."/>
            <person name="Kramer K.J."/>
            <person name="Arakane Y."/>
            <person name="Beeman R.W."/>
            <person name="Zhu Q."/>
            <person name="Hogenkamp D."/>
            <person name="Dixit R."/>
            <person name="Oppert B."/>
            <person name="Jiang H."/>
            <person name="Zou Z."/>
            <person name="Marshall J."/>
            <person name="Elpidina E."/>
            <person name="Vinokurov K."/>
            <person name="Oppert C."/>
            <person name="Zou Z."/>
            <person name="Evans J."/>
            <person name="Lu Z."/>
            <person name="Zhao P."/>
            <person name="Sumathipala N."/>
            <person name="Altincicek B."/>
            <person name="Vilcinskas A."/>
            <person name="Williams M."/>
            <person name="Hultmark D."/>
            <person name="Hetru C."/>
            <person name="Jiang H."/>
            <person name="Grimmelikhuijzen C.J."/>
            <person name="Hauser F."/>
            <person name="Cazzamali G."/>
            <person name="Williamson M."/>
            <person name="Park Y."/>
            <person name="Li B."/>
            <person name="Tanaka Y."/>
            <person name="Predel R."/>
            <person name="Neupert S."/>
            <person name="Schachtner J."/>
            <person name="Verleyen P."/>
            <person name="Raible F."/>
            <person name="Bork P."/>
            <person name="Friedrich M."/>
            <person name="Walden K.K."/>
            <person name="Robertson H.M."/>
            <person name="Angeli S."/>
            <person name="Foret S."/>
            <person name="Bucher G."/>
            <person name="Schuetz S."/>
            <person name="Maleszka R."/>
            <person name="Wimmer E.A."/>
            <person name="Beeman R.W."/>
            <person name="Lorenzen M."/>
            <person name="Tomoyasu Y."/>
            <person name="Miller S.C."/>
            <person name="Grossmann D."/>
            <person name="Bucher G."/>
        </authorList>
    </citation>
    <scope>NUCLEOTIDE SEQUENCE [LARGE SCALE GENOMIC DNA]</scope>
    <source>
        <strain evidence="2 3">Georgia GA2</strain>
    </source>
</reference>
<dbReference type="Proteomes" id="UP000007266">
    <property type="component" value="Linkage group 6"/>
</dbReference>
<feature type="region of interest" description="Disordered" evidence="1">
    <location>
        <begin position="66"/>
        <end position="107"/>
    </location>
</feature>
<evidence type="ECO:0000313" key="3">
    <source>
        <dbReference type="Proteomes" id="UP000007266"/>
    </source>
</evidence>
<sequence>MNDCVTFPLTVYHSPHDLPSPLCTKPPPDAKLKHKSLNNQTTLTSCDLNLESSNFFIAYFMSSYRRNSTTPEPSLNASAKHTSPASRMWSFKSCHEPDGGNPAKIQL</sequence>
<protein>
    <submittedName>
        <fullName evidence="2">Uncharacterized protein</fullName>
    </submittedName>
</protein>
<evidence type="ECO:0000256" key="1">
    <source>
        <dbReference type="SAM" id="MobiDB-lite"/>
    </source>
</evidence>
<dbReference type="HOGENOM" id="CLU_2213267_0_0_1"/>
<accession>D2A426</accession>
<dbReference type="InParanoid" id="D2A426"/>
<dbReference type="EMBL" id="KQ971348">
    <property type="protein sequence ID" value="EFA04854.1"/>
    <property type="molecule type" value="Genomic_DNA"/>
</dbReference>
<feature type="compositionally biased region" description="Polar residues" evidence="1">
    <location>
        <begin position="66"/>
        <end position="85"/>
    </location>
</feature>
<dbReference type="AlphaFoldDB" id="D2A426"/>
<evidence type="ECO:0000313" key="2">
    <source>
        <dbReference type="EMBL" id="EFA04854.1"/>
    </source>
</evidence>
<name>D2A426_TRICA</name>
<organism evidence="2 3">
    <name type="scientific">Tribolium castaneum</name>
    <name type="common">Red flour beetle</name>
    <dbReference type="NCBI Taxonomy" id="7070"/>
    <lineage>
        <taxon>Eukaryota</taxon>
        <taxon>Metazoa</taxon>
        <taxon>Ecdysozoa</taxon>
        <taxon>Arthropoda</taxon>
        <taxon>Hexapoda</taxon>
        <taxon>Insecta</taxon>
        <taxon>Pterygota</taxon>
        <taxon>Neoptera</taxon>
        <taxon>Endopterygota</taxon>
        <taxon>Coleoptera</taxon>
        <taxon>Polyphaga</taxon>
        <taxon>Cucujiformia</taxon>
        <taxon>Tenebrionidae</taxon>
        <taxon>Tenebrionidae incertae sedis</taxon>
        <taxon>Tribolium</taxon>
    </lineage>
</organism>
<reference evidence="2 3" key="2">
    <citation type="journal article" date="2010" name="Nucleic Acids Res.">
        <title>BeetleBase in 2010: revisions to provide comprehensive genomic information for Tribolium castaneum.</title>
        <authorList>
            <person name="Kim H.S."/>
            <person name="Murphy T."/>
            <person name="Xia J."/>
            <person name="Caragea D."/>
            <person name="Park Y."/>
            <person name="Beeman R.W."/>
            <person name="Lorenzen M.D."/>
            <person name="Butcher S."/>
            <person name="Manak J.R."/>
            <person name="Brown S.J."/>
        </authorList>
    </citation>
    <scope>GENOME REANNOTATION</scope>
    <source>
        <strain evidence="2 3">Georgia GA2</strain>
    </source>
</reference>
<proteinExistence type="predicted"/>
<keyword evidence="3" id="KW-1185">Reference proteome</keyword>